<keyword evidence="5 16" id="KW-0732">Signal</keyword>
<comment type="function">
    <text evidence="13">Glutamate-gated receptor that probably acts as non-selective cation channel.</text>
</comment>
<dbReference type="FunFam" id="3.40.50.2300:FF:000188">
    <property type="entry name" value="Glutamate receptor"/>
    <property type="match status" value="1"/>
</dbReference>
<evidence type="ECO:0000256" key="3">
    <source>
        <dbReference type="ARBA" id="ARBA00022448"/>
    </source>
</evidence>
<feature type="compositionally biased region" description="Polar residues" evidence="14">
    <location>
        <begin position="885"/>
        <end position="901"/>
    </location>
</feature>
<evidence type="ECO:0000313" key="19">
    <source>
        <dbReference type="Proteomes" id="UP000737018"/>
    </source>
</evidence>
<dbReference type="Gene3D" id="3.40.50.2300">
    <property type="match status" value="2"/>
</dbReference>
<evidence type="ECO:0000256" key="16">
    <source>
        <dbReference type="SAM" id="SignalP"/>
    </source>
</evidence>
<dbReference type="OrthoDB" id="5984008at2759"/>
<dbReference type="AlphaFoldDB" id="A0A8J4RN94"/>
<feature type="signal peptide" evidence="16">
    <location>
        <begin position="1"/>
        <end position="29"/>
    </location>
</feature>
<dbReference type="GO" id="GO:0016020">
    <property type="term" value="C:membrane"/>
    <property type="evidence" value="ECO:0007669"/>
    <property type="project" value="UniProtKB-SubCell"/>
</dbReference>
<dbReference type="Gene3D" id="1.10.287.70">
    <property type="match status" value="1"/>
</dbReference>
<dbReference type="Pfam" id="PF01094">
    <property type="entry name" value="ANF_receptor"/>
    <property type="match status" value="1"/>
</dbReference>
<dbReference type="SMART" id="SM00079">
    <property type="entry name" value="PBPe"/>
    <property type="match status" value="1"/>
</dbReference>
<feature type="domain" description="Ionotropic glutamate receptor C-terminal" evidence="17">
    <location>
        <begin position="442"/>
        <end position="777"/>
    </location>
</feature>
<dbReference type="Gene3D" id="3.40.190.10">
    <property type="entry name" value="Periplasmic binding protein-like II"/>
    <property type="match status" value="2"/>
</dbReference>
<dbReference type="CDD" id="cd13686">
    <property type="entry name" value="GluR_Plant"/>
    <property type="match status" value="1"/>
</dbReference>
<dbReference type="SUPFAM" id="SSF53822">
    <property type="entry name" value="Periplasmic binding protein-like I"/>
    <property type="match status" value="1"/>
</dbReference>
<evidence type="ECO:0000256" key="8">
    <source>
        <dbReference type="ARBA" id="ARBA00023136"/>
    </source>
</evidence>
<evidence type="ECO:0000256" key="5">
    <source>
        <dbReference type="ARBA" id="ARBA00022729"/>
    </source>
</evidence>
<dbReference type="FunFam" id="1.10.287.70:FF:000037">
    <property type="entry name" value="Glutamate receptor"/>
    <property type="match status" value="1"/>
</dbReference>
<evidence type="ECO:0000256" key="6">
    <source>
        <dbReference type="ARBA" id="ARBA00022989"/>
    </source>
</evidence>
<evidence type="ECO:0000313" key="18">
    <source>
        <dbReference type="EMBL" id="KAF3969305.1"/>
    </source>
</evidence>
<dbReference type="InterPro" id="IPR017103">
    <property type="entry name" value="Iontropic_Glu_rcpt_pln"/>
</dbReference>
<evidence type="ECO:0000256" key="4">
    <source>
        <dbReference type="ARBA" id="ARBA00022692"/>
    </source>
</evidence>
<evidence type="ECO:0000256" key="10">
    <source>
        <dbReference type="ARBA" id="ARBA00023180"/>
    </source>
</evidence>
<feature type="transmembrane region" description="Helical" evidence="15">
    <location>
        <begin position="561"/>
        <end position="579"/>
    </location>
</feature>
<dbReference type="GO" id="GO:0015276">
    <property type="term" value="F:ligand-gated monoatomic ion channel activity"/>
    <property type="evidence" value="ECO:0007669"/>
    <property type="project" value="InterPro"/>
</dbReference>
<keyword evidence="19" id="KW-1185">Reference proteome</keyword>
<evidence type="ECO:0000256" key="11">
    <source>
        <dbReference type="ARBA" id="ARBA00023286"/>
    </source>
</evidence>
<dbReference type="InterPro" id="IPR019594">
    <property type="entry name" value="Glu/Gly-bd"/>
</dbReference>
<dbReference type="Proteomes" id="UP000737018">
    <property type="component" value="Unassembled WGS sequence"/>
</dbReference>
<keyword evidence="9 13" id="KW-0675">Receptor</keyword>
<feature type="transmembrane region" description="Helical" evidence="15">
    <location>
        <begin position="800"/>
        <end position="820"/>
    </location>
</feature>
<evidence type="ECO:0000256" key="7">
    <source>
        <dbReference type="ARBA" id="ARBA00023065"/>
    </source>
</evidence>
<feature type="chain" id="PRO_5035262642" description="Glutamate receptor" evidence="16">
    <location>
        <begin position="30"/>
        <end position="907"/>
    </location>
</feature>
<evidence type="ECO:0000256" key="14">
    <source>
        <dbReference type="SAM" id="MobiDB-lite"/>
    </source>
</evidence>
<dbReference type="InterPro" id="IPR001320">
    <property type="entry name" value="Iontro_rcpt_C"/>
</dbReference>
<name>A0A8J4RN94_9ROSI</name>
<dbReference type="PIRSF" id="PIRSF037090">
    <property type="entry name" value="Iontro_Glu-like_rcpt_pln"/>
    <property type="match status" value="1"/>
</dbReference>
<dbReference type="FunFam" id="3.40.190.10:FF:000054">
    <property type="entry name" value="Glutamate receptor"/>
    <property type="match status" value="1"/>
</dbReference>
<dbReference type="InterPro" id="IPR015683">
    <property type="entry name" value="Ionotropic_Glu_rcpt"/>
</dbReference>
<evidence type="ECO:0000256" key="15">
    <source>
        <dbReference type="SAM" id="Phobius"/>
    </source>
</evidence>
<organism evidence="18 19">
    <name type="scientific">Castanea mollissima</name>
    <name type="common">Chinese chestnut</name>
    <dbReference type="NCBI Taxonomy" id="60419"/>
    <lineage>
        <taxon>Eukaryota</taxon>
        <taxon>Viridiplantae</taxon>
        <taxon>Streptophyta</taxon>
        <taxon>Embryophyta</taxon>
        <taxon>Tracheophyta</taxon>
        <taxon>Spermatophyta</taxon>
        <taxon>Magnoliopsida</taxon>
        <taxon>eudicotyledons</taxon>
        <taxon>Gunneridae</taxon>
        <taxon>Pentapetalae</taxon>
        <taxon>rosids</taxon>
        <taxon>fabids</taxon>
        <taxon>Fagales</taxon>
        <taxon>Fagaceae</taxon>
        <taxon>Castanea</taxon>
    </lineage>
</organism>
<proteinExistence type="inferred from homology"/>
<gene>
    <name evidence="18" type="ORF">CMV_006894</name>
</gene>
<dbReference type="Pfam" id="PF10613">
    <property type="entry name" value="Lig_chan-Glu_bd"/>
    <property type="match status" value="1"/>
</dbReference>
<dbReference type="Pfam" id="PF00060">
    <property type="entry name" value="Lig_chan"/>
    <property type="match status" value="1"/>
</dbReference>
<sequence length="907" mass="102429">MTVGAVPRSWFLFCVLIFFLLIVYHGAEANNINVTRVGLIIDADTRIGKEERIAMEIAAQNYNTSSKTQKISLYIHDSLRVTSAAEEMIRDKKVKVIIGMHTWQEAALVADIGSQALVPVISFAAPAINPPLMQLRWPFLIQMAKNGSEQIKCIANIVHVYNWKRVIVIYEDEASGGDSGKLALLSEALHNVGSEIGYRLVLPPFSSTSDPELFVHEVLVKLLKTKLRNFIVLESSLEMAIHLFRVAMKMGLVKRDSTWIIPDSITSLLDSVNNSVISSMEGAIGIKSHYSEEFTSGYHDFHAQFQKIFRTEYPEEDNSDPGIYALRAYDSIRIVIQAIERMTSNSSSPKILLDNMLLSNFSGLSGKINFKGGQLSDTPILSIVHVLGKRYKEIEFWTPGFGFSMSPFIEKPNTLVGPVILQRNLQESPRGWEMPTDAKPLKIVVPGRASFENFVKVEYGVKLKENNYTGFCIQIFLKARELLGYHLPYIFEACNCTYNDLIHLVDNKTYQAAIGDLTITAERMQYVDFTAPYVESGVAMIVPAKPLVSALMFMKPFTWDMWLVTGVILIYTMLTVWFLEHQSNPDFSGSWKNQISTALWFTFSSLFFAHREKIYNNFTRLVIVVWLFVVLILTSSYTASLSSMLTVRQLQSNDMEWLKKNNFKVGYSGTSFVRKYLENVLELKPNNIVKVSGEDQYLVEFQSNNIAAAFLEIPYEKVFLNKYYKGYTGTILSARKLGGFGFAFQKGSPIARDFSEAILKLSEDGTIMSLADEWLTPQGECSDDKASSEHGSLGLQSFKVLYLISFATSTICLLLSLILLPVSRQQHQYASEENVTPSEESHWKRGVRHLRYFYIKNTGRVTTLADTSDTNEDTSKVNKQPLRQEISTTSDTPERLQSSVPTEIEMQ</sequence>
<keyword evidence="8 13" id="KW-0472">Membrane</keyword>
<evidence type="ECO:0000259" key="17">
    <source>
        <dbReference type="SMART" id="SM00079"/>
    </source>
</evidence>
<keyword evidence="4 15" id="KW-0812">Transmembrane</keyword>
<protein>
    <recommendedName>
        <fullName evidence="13">Glutamate receptor</fullName>
    </recommendedName>
</protein>
<evidence type="ECO:0000256" key="2">
    <source>
        <dbReference type="ARBA" id="ARBA00008685"/>
    </source>
</evidence>
<dbReference type="InterPro" id="IPR001828">
    <property type="entry name" value="ANF_lig-bd_rcpt"/>
</dbReference>
<feature type="region of interest" description="Disordered" evidence="14">
    <location>
        <begin position="865"/>
        <end position="907"/>
    </location>
</feature>
<dbReference type="EMBL" id="JRKL02000663">
    <property type="protein sequence ID" value="KAF3969305.1"/>
    <property type="molecule type" value="Genomic_DNA"/>
</dbReference>
<dbReference type="CDD" id="cd19990">
    <property type="entry name" value="PBP1_GABAb_receptor_plant"/>
    <property type="match status" value="1"/>
</dbReference>
<dbReference type="InterPro" id="IPR028082">
    <property type="entry name" value="Peripla_BP_I"/>
</dbReference>
<keyword evidence="11 13" id="KW-1071">Ligand-gated ion channel</keyword>
<keyword evidence="10" id="KW-0325">Glycoprotein</keyword>
<accession>A0A8J4RN94</accession>
<comment type="similarity">
    <text evidence="2 13">Belongs to the glutamate-gated ion channel (TC 1.A.10.1) family.</text>
</comment>
<reference evidence="18" key="1">
    <citation type="submission" date="2020-03" db="EMBL/GenBank/DDBJ databases">
        <title>Castanea mollissima Vanexum genome sequencing.</title>
        <authorList>
            <person name="Staton M."/>
        </authorList>
    </citation>
    <scope>NUCLEOTIDE SEQUENCE</scope>
    <source>
        <tissue evidence="18">Leaf</tissue>
    </source>
</reference>
<dbReference type="PANTHER" id="PTHR18966">
    <property type="entry name" value="IONOTROPIC GLUTAMATE RECEPTOR"/>
    <property type="match status" value="1"/>
</dbReference>
<dbReference type="SUPFAM" id="SSF53850">
    <property type="entry name" value="Periplasmic binding protein-like II"/>
    <property type="match status" value="1"/>
</dbReference>
<keyword evidence="6 15" id="KW-1133">Transmembrane helix</keyword>
<evidence type="ECO:0000256" key="12">
    <source>
        <dbReference type="ARBA" id="ARBA00023303"/>
    </source>
</evidence>
<evidence type="ECO:0000256" key="9">
    <source>
        <dbReference type="ARBA" id="ARBA00023170"/>
    </source>
</evidence>
<keyword evidence="7 13" id="KW-0406">Ion transport</keyword>
<evidence type="ECO:0000256" key="13">
    <source>
        <dbReference type="PIRNR" id="PIRNR037090"/>
    </source>
</evidence>
<keyword evidence="3 13" id="KW-0813">Transport</keyword>
<feature type="transmembrane region" description="Helical" evidence="15">
    <location>
        <begin position="621"/>
        <end position="639"/>
    </location>
</feature>
<comment type="subcellular location">
    <subcellularLocation>
        <location evidence="1">Membrane</location>
        <topology evidence="1">Multi-pass membrane protein</topology>
    </subcellularLocation>
</comment>
<dbReference type="InterPro" id="IPR044440">
    <property type="entry name" value="GABAb_receptor_plant_PBP1"/>
</dbReference>
<keyword evidence="12 13" id="KW-0407">Ion channel</keyword>
<evidence type="ECO:0000256" key="1">
    <source>
        <dbReference type="ARBA" id="ARBA00004141"/>
    </source>
</evidence>
<comment type="caution">
    <text evidence="18">The sequence shown here is derived from an EMBL/GenBank/DDBJ whole genome shotgun (WGS) entry which is preliminary data.</text>
</comment>